<sequence>MEMQPPGFAMAHDLREGHRLVLRFTTSDPDKVPTFAVDPRVTIATGPGGTVLQVPVVASPPWPMTRCHSARRTGSRRPAPPSRARTRR</sequence>
<evidence type="ECO:0008006" key="4">
    <source>
        <dbReference type="Google" id="ProtNLM"/>
    </source>
</evidence>
<name>A0ABZ1B372_9ACTN</name>
<feature type="region of interest" description="Disordered" evidence="1">
    <location>
        <begin position="63"/>
        <end position="88"/>
    </location>
</feature>
<evidence type="ECO:0000313" key="2">
    <source>
        <dbReference type="EMBL" id="WRL65248.1"/>
    </source>
</evidence>
<gene>
    <name evidence="2" type="ORF">U6N30_06175</name>
</gene>
<reference evidence="2 3" key="1">
    <citation type="submission" date="2023-12" db="EMBL/GenBank/DDBJ databases">
        <title>Blastococcus brunescens sp. nov., an actonobacterium isolated from sandstone collected in sahara desert.</title>
        <authorList>
            <person name="Gtari M."/>
            <person name="Ghodhbane F."/>
        </authorList>
    </citation>
    <scope>NUCLEOTIDE SEQUENCE [LARGE SCALE GENOMIC DNA]</scope>
    <source>
        <strain evidence="2 3">BMG 8361</strain>
    </source>
</reference>
<accession>A0ABZ1B372</accession>
<proteinExistence type="predicted"/>
<dbReference type="Proteomes" id="UP001324287">
    <property type="component" value="Chromosome"/>
</dbReference>
<dbReference type="EMBL" id="CP141261">
    <property type="protein sequence ID" value="WRL65248.1"/>
    <property type="molecule type" value="Genomic_DNA"/>
</dbReference>
<protein>
    <recommendedName>
        <fullName evidence="4">Xaa-Pro dipeptidyl-peptidase C-terminal domain-containing protein</fullName>
    </recommendedName>
</protein>
<keyword evidence="3" id="KW-1185">Reference proteome</keyword>
<evidence type="ECO:0000313" key="3">
    <source>
        <dbReference type="Proteomes" id="UP001324287"/>
    </source>
</evidence>
<organism evidence="2 3">
    <name type="scientific">Blastococcus brunescens</name>
    <dbReference type="NCBI Taxonomy" id="1564165"/>
    <lineage>
        <taxon>Bacteria</taxon>
        <taxon>Bacillati</taxon>
        <taxon>Actinomycetota</taxon>
        <taxon>Actinomycetes</taxon>
        <taxon>Geodermatophilales</taxon>
        <taxon>Geodermatophilaceae</taxon>
        <taxon>Blastococcus</taxon>
    </lineage>
</organism>
<evidence type="ECO:0000256" key="1">
    <source>
        <dbReference type="SAM" id="MobiDB-lite"/>
    </source>
</evidence>
<dbReference type="RefSeq" id="WP_324276572.1">
    <property type="nucleotide sequence ID" value="NZ_CP141261.1"/>
</dbReference>